<feature type="transmembrane region" description="Helical" evidence="10">
    <location>
        <begin position="231"/>
        <end position="251"/>
    </location>
</feature>
<dbReference type="GO" id="GO:0005886">
    <property type="term" value="C:plasma membrane"/>
    <property type="evidence" value="ECO:0007669"/>
    <property type="project" value="UniProtKB-SubCell"/>
</dbReference>
<dbReference type="Pfam" id="PF00999">
    <property type="entry name" value="Na_H_Exchanger"/>
    <property type="match status" value="1"/>
</dbReference>
<gene>
    <name evidence="12" type="ORF">PNK_1079</name>
</gene>
<keyword evidence="13" id="KW-1185">Reference proteome</keyword>
<dbReference type="RefSeq" id="WP_079992816.1">
    <property type="nucleotide sequence ID" value="NZ_LN879502.1"/>
</dbReference>
<keyword evidence="8 10" id="KW-0472">Membrane</keyword>
<evidence type="ECO:0000256" key="2">
    <source>
        <dbReference type="ARBA" id="ARBA00022448"/>
    </source>
</evidence>
<comment type="subcellular location">
    <subcellularLocation>
        <location evidence="1 10">Cell membrane</location>
        <topology evidence="1 10">Multi-pass membrane protein</topology>
    </subcellularLocation>
</comment>
<protein>
    <submittedName>
        <fullName evidence="12">Proton Antiporter-1 (CPA1) Family protein</fullName>
    </submittedName>
</protein>
<name>A0A0U5JA62_9BACT</name>
<feature type="transmembrane region" description="Helical" evidence="10">
    <location>
        <begin position="53"/>
        <end position="71"/>
    </location>
</feature>
<dbReference type="GO" id="GO:0051453">
    <property type="term" value="P:regulation of intracellular pH"/>
    <property type="evidence" value="ECO:0007669"/>
    <property type="project" value="TreeGrafter"/>
</dbReference>
<dbReference type="PANTHER" id="PTHR10110:SF86">
    <property type="entry name" value="SODIUM_HYDROGEN EXCHANGER 7"/>
    <property type="match status" value="1"/>
</dbReference>
<dbReference type="InParanoid" id="A0A0U5JA62"/>
<evidence type="ECO:0000313" key="12">
    <source>
        <dbReference type="EMBL" id="CUI16696.1"/>
    </source>
</evidence>
<dbReference type="InterPro" id="IPR006153">
    <property type="entry name" value="Cation/H_exchanger_TM"/>
</dbReference>
<feature type="transmembrane region" description="Helical" evidence="10">
    <location>
        <begin position="207"/>
        <end position="225"/>
    </location>
</feature>
<dbReference type="AlphaFoldDB" id="A0A0U5JA62"/>
<keyword evidence="2 10" id="KW-0813">Transport</keyword>
<feature type="transmembrane region" description="Helical" evidence="10">
    <location>
        <begin position="263"/>
        <end position="283"/>
    </location>
</feature>
<feature type="transmembrane region" description="Helical" evidence="10">
    <location>
        <begin position="383"/>
        <end position="409"/>
    </location>
</feature>
<keyword evidence="5 10" id="KW-1133">Transmembrane helix</keyword>
<dbReference type="PATRIC" id="fig|389348.3.peg.1190"/>
<dbReference type="GO" id="GO:0015385">
    <property type="term" value="F:sodium:proton antiporter activity"/>
    <property type="evidence" value="ECO:0007669"/>
    <property type="project" value="InterPro"/>
</dbReference>
<evidence type="ECO:0000259" key="11">
    <source>
        <dbReference type="Pfam" id="PF00999"/>
    </source>
</evidence>
<feature type="transmembrane region" description="Helical" evidence="10">
    <location>
        <begin position="179"/>
        <end position="200"/>
    </location>
</feature>
<evidence type="ECO:0000256" key="8">
    <source>
        <dbReference type="ARBA" id="ARBA00023136"/>
    </source>
</evidence>
<keyword evidence="4 10" id="KW-0812">Transmembrane</keyword>
<dbReference type="InterPro" id="IPR018422">
    <property type="entry name" value="Cation/H_exchanger_CPA1"/>
</dbReference>
<evidence type="ECO:0000256" key="1">
    <source>
        <dbReference type="ARBA" id="ARBA00004651"/>
    </source>
</evidence>
<dbReference type="EMBL" id="LN879502">
    <property type="protein sequence ID" value="CUI16696.1"/>
    <property type="molecule type" value="Genomic_DNA"/>
</dbReference>
<accession>A0A0U5JA62</accession>
<evidence type="ECO:0000256" key="3">
    <source>
        <dbReference type="ARBA" id="ARBA00022475"/>
    </source>
</evidence>
<dbReference type="GO" id="GO:0098719">
    <property type="term" value="P:sodium ion import across plasma membrane"/>
    <property type="evidence" value="ECO:0007669"/>
    <property type="project" value="TreeGrafter"/>
</dbReference>
<comment type="caution">
    <text evidence="10">Lacks conserved residue(s) required for the propagation of feature annotation.</text>
</comment>
<evidence type="ECO:0000313" key="13">
    <source>
        <dbReference type="Proteomes" id="UP000069902"/>
    </source>
</evidence>
<keyword evidence="9 10" id="KW-0739">Sodium transport</keyword>
<evidence type="ECO:0000256" key="6">
    <source>
        <dbReference type="ARBA" id="ARBA00023053"/>
    </source>
</evidence>
<feature type="domain" description="Cation/H+ exchanger transmembrane" evidence="11">
    <location>
        <begin position="14"/>
        <end position="407"/>
    </location>
</feature>
<dbReference type="PANTHER" id="PTHR10110">
    <property type="entry name" value="SODIUM/HYDROGEN EXCHANGER"/>
    <property type="match status" value="1"/>
</dbReference>
<dbReference type="KEGG" id="pnl:PNK_1079"/>
<evidence type="ECO:0000256" key="4">
    <source>
        <dbReference type="ARBA" id="ARBA00022692"/>
    </source>
</evidence>
<feature type="transmembrane region" description="Helical" evidence="10">
    <location>
        <begin position="303"/>
        <end position="329"/>
    </location>
</feature>
<organism evidence="12 13">
    <name type="scientific">Candidatus Protochlamydia naegleriophila</name>
    <dbReference type="NCBI Taxonomy" id="389348"/>
    <lineage>
        <taxon>Bacteria</taxon>
        <taxon>Pseudomonadati</taxon>
        <taxon>Chlamydiota</taxon>
        <taxon>Chlamydiia</taxon>
        <taxon>Parachlamydiales</taxon>
        <taxon>Parachlamydiaceae</taxon>
        <taxon>Candidatus Protochlamydia</taxon>
    </lineage>
</organism>
<evidence type="ECO:0000256" key="7">
    <source>
        <dbReference type="ARBA" id="ARBA00023065"/>
    </source>
</evidence>
<proteinExistence type="inferred from homology"/>
<dbReference type="FunCoup" id="A0A0U5JA62">
    <property type="interactions" value="93"/>
</dbReference>
<reference evidence="13" key="1">
    <citation type="submission" date="2015-09" db="EMBL/GenBank/DDBJ databases">
        <authorList>
            <person name="Bertelli C."/>
        </authorList>
    </citation>
    <scope>NUCLEOTIDE SEQUENCE [LARGE SCALE GENOMIC DNA]</scope>
    <source>
        <strain evidence="13">KNic</strain>
    </source>
</reference>
<keyword evidence="10" id="KW-0050">Antiport</keyword>
<evidence type="ECO:0000256" key="5">
    <source>
        <dbReference type="ARBA" id="ARBA00022989"/>
    </source>
</evidence>
<comment type="function">
    <text evidence="10">Na(+)/H(+) antiporter that extrudes sodium in exchange for external protons.</text>
</comment>
<keyword evidence="3 10" id="KW-1003">Cell membrane</keyword>
<dbReference type="GO" id="GO:0015386">
    <property type="term" value="F:potassium:proton antiporter activity"/>
    <property type="evidence" value="ECO:0007669"/>
    <property type="project" value="TreeGrafter"/>
</dbReference>
<dbReference type="Proteomes" id="UP000069902">
    <property type="component" value="Chromosome cPNK"/>
</dbReference>
<keyword evidence="7 10" id="KW-0406">Ion transport</keyword>
<feature type="transmembrane region" description="Helical" evidence="10">
    <location>
        <begin position="83"/>
        <end position="105"/>
    </location>
</feature>
<dbReference type="Gene3D" id="6.10.140.1330">
    <property type="match status" value="1"/>
</dbReference>
<sequence>MAAPTLFLSLMFAAVLLVGIAQRLHIPYPIALVIGGGALSFLPGTSEVNFDPTLLLVIVLPPILYYAAHTISFGEFTRNSRDIFSLALGLVFATTLVVGLLFKWLFPDLAWPLAFAFGAIVSPPDAVAATAILKRFAIHSHLLAVLEGESLVNDASGLVLYKLAVAALLSGLFSFEAAAIDFIGVVIGGVIVGAFVGWVCNLFSSRFFDPIVAVLFSFIIPYLAFILADSLGVSGVLSVVVCGLIGSRFLVTRFSSLTRVIGWASWDVVVILLNCLVFVLIGLQMGRIASGMSMDQIGIYSGYALIITAAMIATRAVWIYAIHTCVYMIRCFKGVWTQDDEHLWRDNAILSWSGMRGIVSLTAALALPYQLPSGEPLPGRDLVIFLTFVVILITLIIPGLSLPCLIAWLKIPPEKEHNVFAKIYQQMVNVAKKEIGSLMEQNKLNKEDAGSLLIYFQTRHHLLDLSDDHGGSKRHIERARLHIINAQRNYLLQKWRERKIDDKWLTALEHQLDLEESHLVRAQLK</sequence>
<comment type="similarity">
    <text evidence="10">Belongs to the monovalent cation:proton antiporter 1 (CPA1) transporter (TC 2.A.36) family.</text>
</comment>
<evidence type="ECO:0000256" key="9">
    <source>
        <dbReference type="ARBA" id="ARBA00023201"/>
    </source>
</evidence>
<evidence type="ECO:0000256" key="10">
    <source>
        <dbReference type="RuleBase" id="RU366002"/>
    </source>
</evidence>
<keyword evidence="6 10" id="KW-0915">Sodium</keyword>
<dbReference type="NCBIfam" id="TIGR00831">
    <property type="entry name" value="a_cpa1"/>
    <property type="match status" value="1"/>
</dbReference>
<dbReference type="InterPro" id="IPR004705">
    <property type="entry name" value="Cation/H_exchanger_CPA1_bac"/>
</dbReference>
<feature type="transmembrane region" description="Helical" evidence="10">
    <location>
        <begin position="349"/>
        <end position="371"/>
    </location>
</feature>
<dbReference type="STRING" id="389348.PNK_1079"/>